<keyword evidence="1" id="KW-0560">Oxidoreductase</keyword>
<proteinExistence type="predicted"/>
<dbReference type="KEGG" id="malk:MalAC0309_2484"/>
<dbReference type="InterPro" id="IPR036503">
    <property type="entry name" value="Ald_Fedxn_OxRdtase_N_sf"/>
</dbReference>
<dbReference type="GO" id="GO:0009055">
    <property type="term" value="F:electron transfer activity"/>
    <property type="evidence" value="ECO:0007669"/>
    <property type="project" value="InterPro"/>
</dbReference>
<feature type="domain" description="Aldehyde ferredoxin oxidoreductase N-terminal" evidence="5">
    <location>
        <begin position="26"/>
        <end position="192"/>
    </location>
</feature>
<protein>
    <submittedName>
        <fullName evidence="6">Aldehyde ferredoxin oxidoreductase</fullName>
    </submittedName>
</protein>
<dbReference type="InterPro" id="IPR051919">
    <property type="entry name" value="W-dependent_AOR"/>
</dbReference>
<dbReference type="EMBL" id="AP017315">
    <property type="protein sequence ID" value="BAU33324.1"/>
    <property type="molecule type" value="Genomic_DNA"/>
</dbReference>
<feature type="compositionally biased region" description="Acidic residues" evidence="3">
    <location>
        <begin position="118"/>
        <end position="128"/>
    </location>
</feature>
<evidence type="ECO:0000256" key="3">
    <source>
        <dbReference type="SAM" id="MobiDB-lite"/>
    </source>
</evidence>
<dbReference type="InterPro" id="IPR013983">
    <property type="entry name" value="Ald_Fedxn_OxRdtase_N"/>
</dbReference>
<dbReference type="AlphaFoldDB" id="A0A0U5BRL7"/>
<organism evidence="6 7">
    <name type="scientific">Microcella alkaliphila</name>
    <dbReference type="NCBI Taxonomy" id="279828"/>
    <lineage>
        <taxon>Bacteria</taxon>
        <taxon>Bacillati</taxon>
        <taxon>Actinomycetota</taxon>
        <taxon>Actinomycetes</taxon>
        <taxon>Micrococcales</taxon>
        <taxon>Microbacteriaceae</taxon>
        <taxon>Microcella</taxon>
    </lineage>
</organism>
<dbReference type="PANTHER" id="PTHR30038:SF0">
    <property type="entry name" value="TUNGSTEN-CONTAINING ALDEHYDE FERREDOXIN OXIDOREDUCTASE"/>
    <property type="match status" value="1"/>
</dbReference>
<sequence>MISVPWPVRRGPVHLAIAHALVVADRRDWLIIAKGPLSGRRLVGSAVATVTAVSRSGPGIAEAQLEGPLAHGLARLGLDAIVVVGAAQARTGLIIDGFGDTVRCHRERLDHKDHKDPDDPDDSDDLDAPDTVWHTDAHVRESADDVVITTGAFGIGGDTAASIVINCGFPTTQGGLGAVLGDLRLDYLVLRGDGTVPAATPVDVDVTQNYAARIADNPLTLSEKTYPGFATWPGPGLEGYAASADFSGRAGAGVRDFDPQSLMAFAVDDGSSACAECPQWCLKSFSADPAAPVDGGRAHQLGISAAVLLLDVSDPATLVAVNSLCHELGIEHLRAAEALRGQPLHPDTLRQTLMDAIRAGGDATRPVFRVKGMPIPPFDPRGNQGLAVGYALNPTGPRYDVLEHDIDFEAGQPWLDQDRLDIDFGMPSTGLLMGTLPAERRAGLGQLWLAWSAVDALGLCEFAAPPTRELTVDAICSVVAAVEGAPFGRDDLFQLGRLRLGFLRQLNASLGLGSDEDALPEHFFTQPVREGRLEGAVIDAGEFEDACRQVRAVLGWNDDGGVDDDRLTRAITRASELVWTELEGGSW</sequence>
<dbReference type="SUPFAM" id="SSF48310">
    <property type="entry name" value="Aldehyde ferredoxin oxidoreductase, C-terminal domains"/>
    <property type="match status" value="1"/>
</dbReference>
<feature type="region of interest" description="Disordered" evidence="3">
    <location>
        <begin position="109"/>
        <end position="130"/>
    </location>
</feature>
<dbReference type="Gene3D" id="1.10.599.10">
    <property type="entry name" value="Aldehyde Ferredoxin Oxidoreductase Protein, subunit A, domain 3"/>
    <property type="match status" value="1"/>
</dbReference>
<dbReference type="GO" id="GO:0016625">
    <property type="term" value="F:oxidoreductase activity, acting on the aldehyde or oxo group of donors, iron-sulfur protein as acceptor"/>
    <property type="evidence" value="ECO:0007669"/>
    <property type="project" value="InterPro"/>
</dbReference>
<dbReference type="InterPro" id="IPR013985">
    <property type="entry name" value="Ald_Fedxn_OxRdtase_dom3"/>
</dbReference>
<evidence type="ECO:0000256" key="2">
    <source>
        <dbReference type="ARBA" id="ARBA00049934"/>
    </source>
</evidence>
<evidence type="ECO:0000313" key="7">
    <source>
        <dbReference type="Proteomes" id="UP000218965"/>
    </source>
</evidence>
<name>A0A0U5BRL7_9MICO</name>
<dbReference type="Gene3D" id="3.60.9.10">
    <property type="entry name" value="Aldehyde ferredoxin oxidoreductase, N-terminal domain"/>
    <property type="match status" value="1"/>
</dbReference>
<reference evidence="7" key="1">
    <citation type="submission" date="2015-12" db="EMBL/GenBank/DDBJ databases">
        <authorList>
            <person name="Shamseldin A."/>
            <person name="Moawad H."/>
            <person name="Abd El-Rahim W.M."/>
            <person name="Sadowsky M.J."/>
        </authorList>
    </citation>
    <scope>NUCLEOTIDE SEQUENCE [LARGE SCALE GENOMIC DNA]</scope>
    <source>
        <strain evidence="7">JAM AC0309</strain>
    </source>
</reference>
<dbReference type="InterPro" id="IPR001203">
    <property type="entry name" value="OxRdtase_Ald_Fedxn_C"/>
</dbReference>
<dbReference type="PANTHER" id="PTHR30038">
    <property type="entry name" value="ALDEHYDE FERREDOXIN OXIDOREDUCTASE"/>
    <property type="match status" value="1"/>
</dbReference>
<dbReference type="SUPFAM" id="SSF56228">
    <property type="entry name" value="Aldehyde ferredoxin oxidoreductase, N-terminal domain"/>
    <property type="match status" value="1"/>
</dbReference>
<comment type="cofactor">
    <cofactor evidence="2">
        <name>tungstopterin</name>
        <dbReference type="ChEBI" id="CHEBI:30402"/>
    </cofactor>
</comment>
<dbReference type="Pfam" id="PF02730">
    <property type="entry name" value="AFOR_N"/>
    <property type="match status" value="1"/>
</dbReference>
<gene>
    <name evidence="6" type="ORF">MalAC0309_2484</name>
</gene>
<dbReference type="Proteomes" id="UP000218965">
    <property type="component" value="Chromosome"/>
</dbReference>
<dbReference type="GO" id="GO:0051536">
    <property type="term" value="F:iron-sulfur cluster binding"/>
    <property type="evidence" value="ECO:0007669"/>
    <property type="project" value="InterPro"/>
</dbReference>
<evidence type="ECO:0000259" key="5">
    <source>
        <dbReference type="Pfam" id="PF02730"/>
    </source>
</evidence>
<evidence type="ECO:0000256" key="1">
    <source>
        <dbReference type="ARBA" id="ARBA00023002"/>
    </source>
</evidence>
<dbReference type="RefSeq" id="WP_161494130.1">
    <property type="nucleotide sequence ID" value="NZ_AP017315.1"/>
</dbReference>
<evidence type="ECO:0000259" key="4">
    <source>
        <dbReference type="Pfam" id="PF01314"/>
    </source>
</evidence>
<dbReference type="Pfam" id="PF01314">
    <property type="entry name" value="AFOR_C"/>
    <property type="match status" value="1"/>
</dbReference>
<evidence type="ECO:0000313" key="6">
    <source>
        <dbReference type="EMBL" id="BAU33324.1"/>
    </source>
</evidence>
<dbReference type="InterPro" id="IPR036021">
    <property type="entry name" value="Tungsten_al_ferr_oxy-like_C"/>
</dbReference>
<feature type="domain" description="Aldehyde ferredoxin oxidoreductase C-terminal" evidence="4">
    <location>
        <begin position="364"/>
        <end position="568"/>
    </location>
</feature>
<reference evidence="6 7" key="2">
    <citation type="submission" date="2016-01" db="EMBL/GenBank/DDBJ databases">
        <title>Microcella alkaliphila JAM AC0309 whole genome shotgun sequence.</title>
        <authorList>
            <person name="Kurata A."/>
            <person name="Hirose Y."/>
            <person name="Kishimoto N."/>
            <person name="Kobayashi T."/>
        </authorList>
    </citation>
    <scope>NUCLEOTIDE SEQUENCE [LARGE SCALE GENOMIC DNA]</scope>
    <source>
        <strain evidence="6 7">JAM AC0309</strain>
    </source>
</reference>
<accession>A0A0U5BRL7</accession>